<sequence length="181" mass="20530">MKNMVLLVIDTQKGITDARLFAFEKIRDNIRTLIEKARESGVEVVFVQHDDGEGSGFSVGDKDFEIFEEFRPNDGEKVFVKKVNSALHKSVGLSDYLSGKGVKKIVAVGLQTNFCIDATIHTGFDLGFEMLVPAYANSTFDSEYMSAETAYRYYNEFLWNGRFAKCIPMDDAVRLLEERRK</sequence>
<organism evidence="3 4">
    <name type="scientific">Treponema saccharophilum DSM 2985</name>
    <dbReference type="NCBI Taxonomy" id="907348"/>
    <lineage>
        <taxon>Bacteria</taxon>
        <taxon>Pseudomonadati</taxon>
        <taxon>Spirochaetota</taxon>
        <taxon>Spirochaetia</taxon>
        <taxon>Spirochaetales</taxon>
        <taxon>Treponemataceae</taxon>
        <taxon>Treponema</taxon>
    </lineage>
</organism>
<keyword evidence="1 3" id="KW-0378">Hydrolase</keyword>
<evidence type="ECO:0000259" key="2">
    <source>
        <dbReference type="Pfam" id="PF00857"/>
    </source>
</evidence>
<evidence type="ECO:0000256" key="1">
    <source>
        <dbReference type="ARBA" id="ARBA00022801"/>
    </source>
</evidence>
<protein>
    <submittedName>
        <fullName evidence="3">Isochorismatase hydrolase</fullName>
    </submittedName>
</protein>
<reference evidence="3 4" key="1">
    <citation type="submission" date="2011-09" db="EMBL/GenBank/DDBJ databases">
        <title>The draft genome of Treponema saccharophilum DSM 2985.</title>
        <authorList>
            <consortium name="US DOE Joint Genome Institute (JGI-PGF)"/>
            <person name="Lucas S."/>
            <person name="Copeland A."/>
            <person name="Lapidus A."/>
            <person name="Glavina del Rio T."/>
            <person name="Dalin E."/>
            <person name="Tice H."/>
            <person name="Bruce D."/>
            <person name="Goodwin L."/>
            <person name="Pitluck S."/>
            <person name="Peters L."/>
            <person name="Kyrpides N."/>
            <person name="Mavromatis K."/>
            <person name="Ivanova N."/>
            <person name="Markowitz V."/>
            <person name="Cheng J.-F."/>
            <person name="Hugenholtz P."/>
            <person name="Woyke T."/>
            <person name="Wu D."/>
            <person name="Gronow S."/>
            <person name="Wellnitz S."/>
            <person name="Brambilla E."/>
            <person name="Klenk H.-P."/>
            <person name="Eisen J.A."/>
        </authorList>
    </citation>
    <scope>NUCLEOTIDE SEQUENCE [LARGE SCALE GENOMIC DNA]</scope>
    <source>
        <strain evidence="3 4">DSM 2985</strain>
    </source>
</reference>
<dbReference type="InterPro" id="IPR036380">
    <property type="entry name" value="Isochorismatase-like_sf"/>
</dbReference>
<dbReference type="eggNOG" id="COG1335">
    <property type="taxonomic scope" value="Bacteria"/>
</dbReference>
<dbReference type="CDD" id="cd01014">
    <property type="entry name" value="nicotinamidase_related"/>
    <property type="match status" value="1"/>
</dbReference>
<proteinExistence type="predicted"/>
<gene>
    <name evidence="3" type="ORF">TresaDRAFT_1014</name>
</gene>
<dbReference type="InterPro" id="IPR050272">
    <property type="entry name" value="Isochorismatase-like_hydrls"/>
</dbReference>
<dbReference type="Proteomes" id="UP000003571">
    <property type="component" value="Unassembled WGS sequence"/>
</dbReference>
<dbReference type="PANTHER" id="PTHR43540:SF14">
    <property type="entry name" value="ISOCHORISMATASE"/>
    <property type="match status" value="1"/>
</dbReference>
<accession>H7EL00</accession>
<feature type="domain" description="Isochorismatase-like" evidence="2">
    <location>
        <begin position="5"/>
        <end position="147"/>
    </location>
</feature>
<dbReference type="AlphaFoldDB" id="H7EL00"/>
<evidence type="ECO:0000313" key="4">
    <source>
        <dbReference type="Proteomes" id="UP000003571"/>
    </source>
</evidence>
<comment type="caution">
    <text evidence="3">The sequence shown here is derived from an EMBL/GenBank/DDBJ whole genome shotgun (WGS) entry which is preliminary data.</text>
</comment>
<dbReference type="PATRIC" id="fig|907348.3.peg.1581"/>
<dbReference type="GO" id="GO:0016787">
    <property type="term" value="F:hydrolase activity"/>
    <property type="evidence" value="ECO:0007669"/>
    <property type="project" value="UniProtKB-KW"/>
</dbReference>
<dbReference type="SUPFAM" id="SSF52499">
    <property type="entry name" value="Isochorismatase-like hydrolases"/>
    <property type="match status" value="1"/>
</dbReference>
<dbReference type="EMBL" id="AGRW01000047">
    <property type="protein sequence ID" value="EIC01725.1"/>
    <property type="molecule type" value="Genomic_DNA"/>
</dbReference>
<name>H7EL00_9SPIR</name>
<dbReference type="Gene3D" id="3.40.50.850">
    <property type="entry name" value="Isochorismatase-like"/>
    <property type="match status" value="1"/>
</dbReference>
<evidence type="ECO:0000313" key="3">
    <source>
        <dbReference type="EMBL" id="EIC01725.1"/>
    </source>
</evidence>
<dbReference type="RefSeq" id="WP_002704464.1">
    <property type="nucleotide sequence ID" value="NZ_AGRW01000047.1"/>
</dbReference>
<dbReference type="InterPro" id="IPR000868">
    <property type="entry name" value="Isochorismatase-like_dom"/>
</dbReference>
<dbReference type="STRING" id="907348.TresaDRAFT_1014"/>
<dbReference type="Pfam" id="PF00857">
    <property type="entry name" value="Isochorismatase"/>
    <property type="match status" value="1"/>
</dbReference>
<dbReference type="PANTHER" id="PTHR43540">
    <property type="entry name" value="PEROXYUREIDOACRYLATE/UREIDOACRYLATE AMIDOHYDROLASE-RELATED"/>
    <property type="match status" value="1"/>
</dbReference>
<keyword evidence="4" id="KW-1185">Reference proteome</keyword>